<dbReference type="AlphaFoldDB" id="A0A1N7SJA7"/>
<organism evidence="2 3">
    <name type="scientific">Paraburkholderia ribeironis</name>
    <dbReference type="NCBI Taxonomy" id="1247936"/>
    <lineage>
        <taxon>Bacteria</taxon>
        <taxon>Pseudomonadati</taxon>
        <taxon>Pseudomonadota</taxon>
        <taxon>Betaproteobacteria</taxon>
        <taxon>Burkholderiales</taxon>
        <taxon>Burkholderiaceae</taxon>
        <taxon>Paraburkholderia</taxon>
    </lineage>
</organism>
<protein>
    <recommendedName>
        <fullName evidence="1">Methyltransferase FkbM domain-containing protein</fullName>
    </recommendedName>
</protein>
<dbReference type="OrthoDB" id="2529130at2"/>
<dbReference type="InterPro" id="IPR029063">
    <property type="entry name" value="SAM-dependent_MTases_sf"/>
</dbReference>
<dbReference type="RefSeq" id="WP_094782762.1">
    <property type="nucleotide sequence ID" value="NZ_CYGX02000075.1"/>
</dbReference>
<dbReference type="STRING" id="1247936.BN2475_750001"/>
<dbReference type="InterPro" id="IPR006342">
    <property type="entry name" value="FkbM_mtfrase"/>
</dbReference>
<keyword evidence="3" id="KW-1185">Reference proteome</keyword>
<gene>
    <name evidence="2" type="ORF">BN2475_750001</name>
</gene>
<evidence type="ECO:0000313" key="2">
    <source>
        <dbReference type="EMBL" id="SIT47479.1"/>
    </source>
</evidence>
<dbReference type="Pfam" id="PF05050">
    <property type="entry name" value="Methyltransf_21"/>
    <property type="match status" value="1"/>
</dbReference>
<dbReference type="EMBL" id="CYGX02000075">
    <property type="protein sequence ID" value="SIT47479.1"/>
    <property type="molecule type" value="Genomic_DNA"/>
</dbReference>
<evidence type="ECO:0000259" key="1">
    <source>
        <dbReference type="Pfam" id="PF05050"/>
    </source>
</evidence>
<accession>A0A1N7SJA7</accession>
<name>A0A1N7SJA7_9BURK</name>
<dbReference type="Proteomes" id="UP000187012">
    <property type="component" value="Unassembled WGS sequence"/>
</dbReference>
<dbReference type="SUPFAM" id="SSF53335">
    <property type="entry name" value="S-adenosyl-L-methionine-dependent methyltransferases"/>
    <property type="match status" value="1"/>
</dbReference>
<feature type="domain" description="Methyltransferase FkbM" evidence="1">
    <location>
        <begin position="8"/>
        <end position="170"/>
    </location>
</feature>
<sequence length="290" mass="33410">MSGKLIYDIGLHKGEDTKYYLSRGFRVVAVEADPDLVKYCETKLKEHVDANALKIIHGAVVDDDDLKAVKFYKNKKVSVWGTVVSKWADRNAMLGADSVEIEVPVINLAQLFSKFGCPYYLKIDIEGMDLVCLKKLFKSSCRPKYVSIESEKVAFNQLIKEFSILDSLGYSSFFIQQQADITKKKVPENSKEGLYIDFDFEYGCTGPFGSDLGSKWISREEAIKRYKDIFRYYRWFGDDSFLRRMPLGRYVLYTMSKLIGRPFPGWYDTHAKFSGPRLCSDERYCKEQSS</sequence>
<reference evidence="2 3" key="1">
    <citation type="submission" date="2016-12" db="EMBL/GenBank/DDBJ databases">
        <authorList>
            <person name="Song W.-J."/>
            <person name="Kurnit D.M."/>
        </authorList>
    </citation>
    <scope>NUCLEOTIDE SEQUENCE [LARGE SCALE GENOMIC DNA]</scope>
    <source>
        <strain evidence="2 3">STM7296</strain>
    </source>
</reference>
<proteinExistence type="predicted"/>
<evidence type="ECO:0000313" key="3">
    <source>
        <dbReference type="Proteomes" id="UP000187012"/>
    </source>
</evidence>
<dbReference type="Gene3D" id="3.40.50.150">
    <property type="entry name" value="Vaccinia Virus protein VP39"/>
    <property type="match status" value="1"/>
</dbReference>
<dbReference type="NCBIfam" id="TIGR01444">
    <property type="entry name" value="fkbM_fam"/>
    <property type="match status" value="1"/>
</dbReference>